<dbReference type="SUPFAM" id="SSF49265">
    <property type="entry name" value="Fibronectin type III"/>
    <property type="match status" value="1"/>
</dbReference>
<dbReference type="Gene3D" id="2.60.40.10">
    <property type="entry name" value="Immunoglobulins"/>
    <property type="match status" value="1"/>
</dbReference>
<dbReference type="AlphaFoldDB" id="A0A8S4Q540"/>
<feature type="non-terminal residue" evidence="3">
    <location>
        <position position="99"/>
    </location>
</feature>
<accession>A0A8S4Q540</accession>
<reference evidence="3" key="1">
    <citation type="submission" date="2022-03" db="EMBL/GenBank/DDBJ databases">
        <authorList>
            <person name="Martin C."/>
        </authorList>
    </citation>
    <scope>NUCLEOTIDE SEQUENCE</scope>
</reference>
<evidence type="ECO:0000313" key="4">
    <source>
        <dbReference type="Proteomes" id="UP000749559"/>
    </source>
</evidence>
<feature type="domain" description="Fibronectin type-III" evidence="2">
    <location>
        <begin position="4"/>
        <end position="96"/>
    </location>
</feature>
<evidence type="ECO:0000259" key="2">
    <source>
        <dbReference type="PROSITE" id="PS50853"/>
    </source>
</evidence>
<dbReference type="EMBL" id="CAIIXF020000011">
    <property type="protein sequence ID" value="CAH1799005.1"/>
    <property type="molecule type" value="Genomic_DNA"/>
</dbReference>
<dbReference type="PROSITE" id="PS50853">
    <property type="entry name" value="FN3"/>
    <property type="match status" value="1"/>
</dbReference>
<dbReference type="InterPro" id="IPR003961">
    <property type="entry name" value="FN3_dom"/>
</dbReference>
<organism evidence="3 4">
    <name type="scientific">Owenia fusiformis</name>
    <name type="common">Polychaete worm</name>
    <dbReference type="NCBI Taxonomy" id="6347"/>
    <lineage>
        <taxon>Eukaryota</taxon>
        <taxon>Metazoa</taxon>
        <taxon>Spiralia</taxon>
        <taxon>Lophotrochozoa</taxon>
        <taxon>Annelida</taxon>
        <taxon>Polychaeta</taxon>
        <taxon>Sedentaria</taxon>
        <taxon>Canalipalpata</taxon>
        <taxon>Sabellida</taxon>
        <taxon>Oweniida</taxon>
        <taxon>Oweniidae</taxon>
        <taxon>Owenia</taxon>
    </lineage>
</organism>
<protein>
    <recommendedName>
        <fullName evidence="2">Fibronectin type-III domain-containing protein</fullName>
    </recommendedName>
</protein>
<evidence type="ECO:0000313" key="3">
    <source>
        <dbReference type="EMBL" id="CAH1799005.1"/>
    </source>
</evidence>
<gene>
    <name evidence="3" type="ORF">OFUS_LOCUS23070</name>
</gene>
<dbReference type="Pfam" id="PF00041">
    <property type="entry name" value="fn3"/>
    <property type="match status" value="1"/>
</dbReference>
<evidence type="ECO:0000256" key="1">
    <source>
        <dbReference type="ARBA" id="ARBA00022737"/>
    </source>
</evidence>
<comment type="caution">
    <text evidence="3">The sequence shown here is derived from an EMBL/GenBank/DDBJ whole genome shotgun (WGS) entry which is preliminary data.</text>
</comment>
<dbReference type="SMART" id="SM00060">
    <property type="entry name" value="FN3"/>
    <property type="match status" value="1"/>
</dbReference>
<dbReference type="Proteomes" id="UP000749559">
    <property type="component" value="Unassembled WGS sequence"/>
</dbReference>
<dbReference type="FunFam" id="2.60.40.10:FF:000028">
    <property type="entry name" value="Neuronal cell adhesion molecule"/>
    <property type="match status" value="1"/>
</dbReference>
<sequence>PDGSPVNLKLSPGSSTSLLLTWGETLLPNGVITNYTVKYWEASNKSEHGVEVNTDKKSIEIKDLKVYTRYTAIVRAFTVIGGGPWSDESKGLTGEGGKN</sequence>
<proteinExistence type="predicted"/>
<keyword evidence="1" id="KW-0677">Repeat</keyword>
<dbReference type="OrthoDB" id="8950763at2759"/>
<dbReference type="InterPro" id="IPR036116">
    <property type="entry name" value="FN3_sf"/>
</dbReference>
<dbReference type="CDD" id="cd00063">
    <property type="entry name" value="FN3"/>
    <property type="match status" value="1"/>
</dbReference>
<feature type="non-terminal residue" evidence="3">
    <location>
        <position position="1"/>
    </location>
</feature>
<dbReference type="InterPro" id="IPR013783">
    <property type="entry name" value="Ig-like_fold"/>
</dbReference>
<name>A0A8S4Q540_OWEFU</name>
<keyword evidence="4" id="KW-1185">Reference proteome</keyword>